<evidence type="ECO:0000259" key="19">
    <source>
        <dbReference type="Pfam" id="PF17753"/>
    </source>
</evidence>
<dbReference type="InterPro" id="IPR013783">
    <property type="entry name" value="Ig-like_fold"/>
</dbReference>
<dbReference type="InterPro" id="IPR050887">
    <property type="entry name" value="Beta-mannosidase_GH2"/>
</dbReference>
<comment type="function">
    <text evidence="2">Exoglycosidase that cleaves the single beta-linked mannose residue from the non-reducing end of all N-linked glycoprotein oligosaccharides.</text>
</comment>
<dbReference type="InterPro" id="IPR041625">
    <property type="entry name" value="Beta-mannosidase_Ig"/>
</dbReference>
<dbReference type="EC" id="3.2.1.25" evidence="6"/>
<dbReference type="InterPro" id="IPR008979">
    <property type="entry name" value="Galactose-bd-like_sf"/>
</dbReference>
<evidence type="ECO:0000256" key="1">
    <source>
        <dbReference type="ARBA" id="ARBA00000829"/>
    </source>
</evidence>
<evidence type="ECO:0000256" key="9">
    <source>
        <dbReference type="ARBA" id="ARBA00022801"/>
    </source>
</evidence>
<evidence type="ECO:0000256" key="8">
    <source>
        <dbReference type="ARBA" id="ARBA00022729"/>
    </source>
</evidence>
<evidence type="ECO:0000259" key="20">
    <source>
        <dbReference type="Pfam" id="PF22666"/>
    </source>
</evidence>
<dbReference type="PANTHER" id="PTHR43730:SF1">
    <property type="entry name" value="BETA-MANNOSIDASE"/>
    <property type="match status" value="1"/>
</dbReference>
<sequence length="932" mass="107435">MSTLVRALLLYSVLLIDKAYTTLQTIDLNGQWVIADESRRNDSSPGKDNLSTVLGTVPGNIYTSLINNNQIDDPYYRDNDDRYRWIAKDNWSYTKSFQVTSSIFSSQSLVLVCEGLDTVSHVFINGVTVGTSDNMFVRYVFDIKKAARVGTNNLTIVFSSPVKYAESESKLYPYAVPPVALVPEYHGENHVQFIRKCQCSFSWDWGPSYPAMGIWRDIYIQGYNNAVIRDVTAETLKGKDGTWQLSIEVFVEIPDNATVNGKLEAKLDSTPVSLTVPVTFNEKNKSAVMQINIPKNVNIKEWWPNGYGNQTLYKLYTFFTGSDGQEMVGKSINIGFRTVEVVEDFVSNDHSQGTTFYFKINDQPVFFKGSNWIPADSFLDRVSKSRIENLLQSAKDANMNVLRVWGGGIYEMEEFYDIADRLGIMIWQDFMFGCSMYPTDPKFLNSVTEEVTHQVRRLKHRPSIVIWSGNNENEKALRQSWYNTDVNFTLYYNDYIKLYKDVIYKVVQKEDPNRPFIASSPANGKESMAEGWVAKMPWDEHYGDIHEYKYMDPFFMPSSYRIPRFSSEYGLQSLPSYESLNAVLKDSDMYYWSDMLEHRQHHPFGMVEMMAEVIMYLRLPNNPDKQKLFMDQIYVTQIDQAIGMKTETEHYRRWQNKLDDKGRGLTMGAMYWMLNDIWQAPTWSSLVKYSGKWKMLHYFAKNFFAPLLISPTQEGNNIEVYIIVDQIPSSVHRHPQTGQVHFQPITNLFAPWNPHPQSHNKQQSNVTSGTLYIQMYSWDSLTPLHTWTQNYNLQKTTDMVFQADVDAMMSTAGCIRTKNCFLYFHLGDPVNGPTNWFSLSTFKDAIGLQNASIQIIDVKETVPMKEFNITLHSKAVAPFVWLDAYKTMGRFSDNGFLMVQTQKIVTFYAWNDISAANLKAILTVKSLMDIYF</sequence>
<evidence type="ECO:0000259" key="17">
    <source>
        <dbReference type="Pfam" id="PF00703"/>
    </source>
</evidence>
<dbReference type="InterPro" id="IPR054593">
    <property type="entry name" value="Beta-mannosidase-like_N2"/>
</dbReference>
<dbReference type="InterPro" id="IPR006103">
    <property type="entry name" value="Glyco_hydro_2_cat"/>
</dbReference>
<evidence type="ECO:0000313" key="22">
    <source>
        <dbReference type="Proteomes" id="UP000683360"/>
    </source>
</evidence>
<keyword evidence="8 16" id="KW-0732">Signal</keyword>
<dbReference type="SMR" id="A0A8S3QZS0"/>
<evidence type="ECO:0000256" key="5">
    <source>
        <dbReference type="ARBA" id="ARBA00011245"/>
    </source>
</evidence>
<feature type="chain" id="PRO_5035895446" description="Beta-mannosidase" evidence="16">
    <location>
        <begin position="22"/>
        <end position="932"/>
    </location>
</feature>
<evidence type="ECO:0000256" key="4">
    <source>
        <dbReference type="ARBA" id="ARBA00007401"/>
    </source>
</evidence>
<organism evidence="21 22">
    <name type="scientific">Mytilus edulis</name>
    <name type="common">Blue mussel</name>
    <dbReference type="NCBI Taxonomy" id="6550"/>
    <lineage>
        <taxon>Eukaryota</taxon>
        <taxon>Metazoa</taxon>
        <taxon>Spiralia</taxon>
        <taxon>Lophotrochozoa</taxon>
        <taxon>Mollusca</taxon>
        <taxon>Bivalvia</taxon>
        <taxon>Autobranchia</taxon>
        <taxon>Pteriomorphia</taxon>
        <taxon>Mytilida</taxon>
        <taxon>Mytiloidea</taxon>
        <taxon>Mytilidae</taxon>
        <taxon>Mytilinae</taxon>
        <taxon>Mytilus</taxon>
    </lineage>
</organism>
<comment type="similarity">
    <text evidence="4">Belongs to the glycosyl hydrolase 2 family.</text>
</comment>
<accession>A0A8S3QZS0</accession>
<comment type="catalytic activity">
    <reaction evidence="1">
        <text>Hydrolysis of terminal, non-reducing beta-D-mannose residues in beta-D-mannosides.</text>
        <dbReference type="EC" id="3.2.1.25"/>
    </reaction>
</comment>
<dbReference type="FunFam" id="2.60.40.10:FF:000650">
    <property type="entry name" value="Mannosidase beta"/>
    <property type="match status" value="1"/>
</dbReference>
<keyword evidence="11" id="KW-0325">Glycoprotein</keyword>
<dbReference type="GO" id="GO:0006516">
    <property type="term" value="P:glycoprotein catabolic process"/>
    <property type="evidence" value="ECO:0007669"/>
    <property type="project" value="TreeGrafter"/>
</dbReference>
<feature type="domain" description="Glycoside hydrolase family 2 catalytic" evidence="18">
    <location>
        <begin position="358"/>
        <end position="581"/>
    </location>
</feature>
<dbReference type="InterPro" id="IPR006102">
    <property type="entry name" value="Ig-like_GH2"/>
</dbReference>
<reference evidence="21" key="1">
    <citation type="submission" date="2021-03" db="EMBL/GenBank/DDBJ databases">
        <authorList>
            <person name="Bekaert M."/>
        </authorList>
    </citation>
    <scope>NUCLEOTIDE SEQUENCE</scope>
</reference>
<comment type="caution">
    <text evidence="21">The sequence shown here is derived from an EMBL/GenBank/DDBJ whole genome shotgun (WGS) entry which is preliminary data.</text>
</comment>
<dbReference type="Pfam" id="PF00703">
    <property type="entry name" value="Glyco_hydro_2"/>
    <property type="match status" value="1"/>
</dbReference>
<evidence type="ECO:0000256" key="7">
    <source>
        <dbReference type="ARBA" id="ARBA00015707"/>
    </source>
</evidence>
<protein>
    <recommendedName>
        <fullName evidence="7">Beta-mannosidase</fullName>
        <ecNumber evidence="6">3.2.1.25</ecNumber>
    </recommendedName>
    <alternativeName>
        <fullName evidence="14">Lysosomal beta A mannosidase</fullName>
    </alternativeName>
    <alternativeName>
        <fullName evidence="15">Mannanase</fullName>
    </alternativeName>
</protein>
<dbReference type="Pfam" id="PF17753">
    <property type="entry name" value="Ig_mannosidase"/>
    <property type="match status" value="1"/>
</dbReference>
<dbReference type="AlphaFoldDB" id="A0A8S3QZS0"/>
<dbReference type="GO" id="GO:0005764">
    <property type="term" value="C:lysosome"/>
    <property type="evidence" value="ECO:0007669"/>
    <property type="project" value="UniProtKB-SubCell"/>
</dbReference>
<dbReference type="OrthoDB" id="2866996at2759"/>
<dbReference type="GO" id="GO:0005975">
    <property type="term" value="P:carbohydrate metabolic process"/>
    <property type="evidence" value="ECO:0007669"/>
    <property type="project" value="InterPro"/>
</dbReference>
<dbReference type="GO" id="GO:0004567">
    <property type="term" value="F:beta-mannosidase activity"/>
    <property type="evidence" value="ECO:0007669"/>
    <property type="project" value="UniProtKB-EC"/>
</dbReference>
<gene>
    <name evidence="21" type="ORF">MEDL_15852</name>
</gene>
<evidence type="ECO:0000256" key="13">
    <source>
        <dbReference type="ARBA" id="ARBA00023295"/>
    </source>
</evidence>
<dbReference type="Pfam" id="PF02836">
    <property type="entry name" value="Glyco_hydro_2_C"/>
    <property type="match status" value="1"/>
</dbReference>
<evidence type="ECO:0000256" key="6">
    <source>
        <dbReference type="ARBA" id="ARBA00012754"/>
    </source>
</evidence>
<dbReference type="SUPFAM" id="SSF51445">
    <property type="entry name" value="(Trans)glycosidases"/>
    <property type="match status" value="1"/>
</dbReference>
<dbReference type="Gene3D" id="2.60.40.10">
    <property type="entry name" value="Immunoglobulins"/>
    <property type="match status" value="2"/>
</dbReference>
<evidence type="ECO:0000256" key="2">
    <source>
        <dbReference type="ARBA" id="ARBA00003150"/>
    </source>
</evidence>
<evidence type="ECO:0000256" key="14">
    <source>
        <dbReference type="ARBA" id="ARBA00032581"/>
    </source>
</evidence>
<evidence type="ECO:0000256" key="15">
    <source>
        <dbReference type="ARBA" id="ARBA00033445"/>
    </source>
</evidence>
<keyword evidence="13 21" id="KW-0326">Glycosidase</keyword>
<feature type="domain" description="Beta-mannosidase-like galactose-binding" evidence="20">
    <location>
        <begin position="52"/>
        <end position="216"/>
    </location>
</feature>
<dbReference type="Gene3D" id="3.20.20.80">
    <property type="entry name" value="Glycosidases"/>
    <property type="match status" value="1"/>
</dbReference>
<keyword evidence="10" id="KW-1015">Disulfide bond</keyword>
<keyword evidence="22" id="KW-1185">Reference proteome</keyword>
<proteinExistence type="inferred from homology"/>
<dbReference type="FunFam" id="2.60.120.260:FF:000060">
    <property type="entry name" value="Probable beta-mannosidase"/>
    <property type="match status" value="1"/>
</dbReference>
<evidence type="ECO:0000313" key="21">
    <source>
        <dbReference type="EMBL" id="CAG2201205.1"/>
    </source>
</evidence>
<evidence type="ECO:0000256" key="3">
    <source>
        <dbReference type="ARBA" id="ARBA00004371"/>
    </source>
</evidence>
<evidence type="ECO:0000256" key="11">
    <source>
        <dbReference type="ARBA" id="ARBA00023180"/>
    </source>
</evidence>
<evidence type="ECO:0000256" key="12">
    <source>
        <dbReference type="ARBA" id="ARBA00023228"/>
    </source>
</evidence>
<dbReference type="Gene3D" id="2.60.120.260">
    <property type="entry name" value="Galactose-binding domain-like"/>
    <property type="match status" value="1"/>
</dbReference>
<dbReference type="InterPro" id="IPR036156">
    <property type="entry name" value="Beta-gal/glucu_dom_sf"/>
</dbReference>
<dbReference type="SUPFAM" id="SSF49303">
    <property type="entry name" value="beta-Galactosidase/glucuronidase domain"/>
    <property type="match status" value="1"/>
</dbReference>
<evidence type="ECO:0000256" key="16">
    <source>
        <dbReference type="SAM" id="SignalP"/>
    </source>
</evidence>
<dbReference type="FunFam" id="3.20.20.80:FF:000035">
    <property type="entry name" value="Mannosidase beta"/>
    <property type="match status" value="1"/>
</dbReference>
<keyword evidence="12" id="KW-0458">Lysosome</keyword>
<dbReference type="Proteomes" id="UP000683360">
    <property type="component" value="Unassembled WGS sequence"/>
</dbReference>
<comment type="subcellular location">
    <subcellularLocation>
        <location evidence="3">Lysosome</location>
    </subcellularLocation>
</comment>
<evidence type="ECO:0000259" key="18">
    <source>
        <dbReference type="Pfam" id="PF02836"/>
    </source>
</evidence>
<dbReference type="InterPro" id="IPR017853">
    <property type="entry name" value="GH"/>
</dbReference>
<keyword evidence="9 21" id="KW-0378">Hydrolase</keyword>
<dbReference type="EMBL" id="CAJPWZ010000836">
    <property type="protein sequence ID" value="CAG2201205.1"/>
    <property type="molecule type" value="Genomic_DNA"/>
</dbReference>
<dbReference type="SUPFAM" id="SSF49785">
    <property type="entry name" value="Galactose-binding domain-like"/>
    <property type="match status" value="1"/>
</dbReference>
<dbReference type="Pfam" id="PF22666">
    <property type="entry name" value="Glyco_hydro_2_N2"/>
    <property type="match status" value="1"/>
</dbReference>
<feature type="domain" description="Glycoside hydrolase family 2 immunoglobulin-like beta-sandwich" evidence="17">
    <location>
        <begin position="228"/>
        <end position="337"/>
    </location>
</feature>
<dbReference type="PANTHER" id="PTHR43730">
    <property type="entry name" value="BETA-MANNOSIDASE"/>
    <property type="match status" value="1"/>
</dbReference>
<comment type="subunit">
    <text evidence="5">Monomer.</text>
</comment>
<name>A0A8S3QZS0_MYTED</name>
<feature type="domain" description="Beta-mannosidase Ig-fold" evidence="19">
    <location>
        <begin position="863"/>
        <end position="930"/>
    </location>
</feature>
<evidence type="ECO:0000256" key="10">
    <source>
        <dbReference type="ARBA" id="ARBA00023157"/>
    </source>
</evidence>
<feature type="signal peptide" evidence="16">
    <location>
        <begin position="1"/>
        <end position="21"/>
    </location>
</feature>